<evidence type="ECO:0000256" key="1">
    <source>
        <dbReference type="SAM" id="MobiDB-lite"/>
    </source>
</evidence>
<protein>
    <submittedName>
        <fullName evidence="3">Transposase</fullName>
    </submittedName>
</protein>
<accession>A0AB39T8L4</accession>
<gene>
    <name evidence="3" type="ORF">AB5J54_38510</name>
</gene>
<dbReference type="GO" id="GO:0004803">
    <property type="term" value="F:transposase activity"/>
    <property type="evidence" value="ECO:0007669"/>
    <property type="project" value="InterPro"/>
</dbReference>
<name>A0AB39T8L4_9ACTN</name>
<organism evidence="3">
    <name type="scientific">Streptomyces sp. R44</name>
    <dbReference type="NCBI Taxonomy" id="3238633"/>
    <lineage>
        <taxon>Bacteria</taxon>
        <taxon>Bacillati</taxon>
        <taxon>Actinomycetota</taxon>
        <taxon>Actinomycetes</taxon>
        <taxon>Kitasatosporales</taxon>
        <taxon>Streptomycetaceae</taxon>
        <taxon>Streptomyces</taxon>
    </lineage>
</organism>
<dbReference type="InterPro" id="IPR002559">
    <property type="entry name" value="Transposase_11"/>
</dbReference>
<evidence type="ECO:0000313" key="3">
    <source>
        <dbReference type="EMBL" id="XDQ76935.1"/>
    </source>
</evidence>
<feature type="compositionally biased region" description="Basic and acidic residues" evidence="1">
    <location>
        <begin position="7"/>
        <end position="18"/>
    </location>
</feature>
<sequence length="125" mass="13815">MDCARSGSEHHLIVDRHGTPLAVHPHRRQPARRHPAPAAAGRRPIDARPAGRPRRKPRRLYADRGYDLDKYRRLLGKRGIKPPITRRGVAHGSGLGGALGGRARLRLAAPVQTAPHPVRTTRRSP</sequence>
<proteinExistence type="predicted"/>
<dbReference type="AlphaFoldDB" id="A0AB39T8L4"/>
<dbReference type="Pfam" id="PF01609">
    <property type="entry name" value="DDE_Tnp_1"/>
    <property type="match status" value="1"/>
</dbReference>
<feature type="domain" description="Transposase IS4-like" evidence="2">
    <location>
        <begin position="5"/>
        <end position="82"/>
    </location>
</feature>
<dbReference type="RefSeq" id="WP_369149598.1">
    <property type="nucleotide sequence ID" value="NZ_CP163444.1"/>
</dbReference>
<feature type="region of interest" description="Disordered" evidence="1">
    <location>
        <begin position="1"/>
        <end position="63"/>
    </location>
</feature>
<feature type="compositionally biased region" description="Basic residues" evidence="1">
    <location>
        <begin position="24"/>
        <end position="35"/>
    </location>
</feature>
<evidence type="ECO:0000259" key="2">
    <source>
        <dbReference type="Pfam" id="PF01609"/>
    </source>
</evidence>
<dbReference type="EMBL" id="CP163444">
    <property type="protein sequence ID" value="XDQ76935.1"/>
    <property type="molecule type" value="Genomic_DNA"/>
</dbReference>
<dbReference type="GO" id="GO:0003677">
    <property type="term" value="F:DNA binding"/>
    <property type="evidence" value="ECO:0007669"/>
    <property type="project" value="InterPro"/>
</dbReference>
<reference evidence="3" key="1">
    <citation type="submission" date="2024-07" db="EMBL/GenBank/DDBJ databases">
        <authorList>
            <person name="Yu S.T."/>
        </authorList>
    </citation>
    <scope>NUCLEOTIDE SEQUENCE</scope>
    <source>
        <strain evidence="3">R44</strain>
    </source>
</reference>
<feature type="compositionally biased region" description="Low complexity" evidence="1">
    <location>
        <begin position="36"/>
        <end position="50"/>
    </location>
</feature>
<dbReference type="GO" id="GO:0006313">
    <property type="term" value="P:DNA transposition"/>
    <property type="evidence" value="ECO:0007669"/>
    <property type="project" value="InterPro"/>
</dbReference>